<proteinExistence type="predicted"/>
<dbReference type="HOGENOM" id="CLU_2366462_0_0_6"/>
<evidence type="ECO:0000313" key="3">
    <source>
        <dbReference type="Proteomes" id="UP000001362"/>
    </source>
</evidence>
<organism evidence="2 3">
    <name type="scientific">Acidithiobacillus ferrooxidans (strain ATCC 23270 / DSM 14882 / CIP 104768 / NCIMB 8455)</name>
    <name type="common">Ferrobacillus ferrooxidans (strain ATCC 23270)</name>
    <dbReference type="NCBI Taxonomy" id="243159"/>
    <lineage>
        <taxon>Bacteria</taxon>
        <taxon>Pseudomonadati</taxon>
        <taxon>Pseudomonadota</taxon>
        <taxon>Acidithiobacillia</taxon>
        <taxon>Acidithiobacillales</taxon>
        <taxon>Acidithiobacillaceae</taxon>
        <taxon>Acidithiobacillus</taxon>
    </lineage>
</organism>
<dbReference type="PaxDb" id="243159-AFE_1558"/>
<feature type="region of interest" description="Disordered" evidence="1">
    <location>
        <begin position="1"/>
        <end position="24"/>
    </location>
</feature>
<sequence>MNRAPPRGGITTRSYPDATRPLEQKGFSGRAREYPAKQQLRTAPLLRVLPCGYEQEGALYHSTTFRTVPARETMAMRSTMGVERSKRKVSTTPSR</sequence>
<dbReference type="AlphaFoldDB" id="B7JAD3"/>
<dbReference type="KEGG" id="afr:AFE_1558"/>
<name>B7JAD3_ACIF2</name>
<keyword evidence="3" id="KW-1185">Reference proteome</keyword>
<evidence type="ECO:0000313" key="2">
    <source>
        <dbReference type="EMBL" id="ACK80874.1"/>
    </source>
</evidence>
<reference evidence="2 3" key="1">
    <citation type="journal article" date="2008" name="BMC Genomics">
        <title>Acidithiobacillus ferrooxidans metabolism: from genome sequence to industrial applications.</title>
        <authorList>
            <person name="Valdes J."/>
            <person name="Pedroso I."/>
            <person name="Quatrini R."/>
            <person name="Dodson R.J."/>
            <person name="Tettelin H."/>
            <person name="Blake R.II."/>
            <person name="Eisen J.A."/>
            <person name="Holmes D.S."/>
        </authorList>
    </citation>
    <scope>NUCLEOTIDE SEQUENCE [LARGE SCALE GENOMIC DNA]</scope>
    <source>
        <strain evidence="3">ATCC 23270 / DSM 14882 / CIP 104768 / NCIMB 8455</strain>
    </source>
</reference>
<dbReference type="Proteomes" id="UP000001362">
    <property type="component" value="Chromosome"/>
</dbReference>
<gene>
    <name evidence="2" type="ordered locus">AFE_1558</name>
</gene>
<dbReference type="EMBL" id="CP001219">
    <property type="protein sequence ID" value="ACK80874.1"/>
    <property type="molecule type" value="Genomic_DNA"/>
</dbReference>
<protein>
    <submittedName>
        <fullName evidence="2">Uncharacterized protein</fullName>
    </submittedName>
</protein>
<evidence type="ECO:0000256" key="1">
    <source>
        <dbReference type="SAM" id="MobiDB-lite"/>
    </source>
</evidence>
<accession>B7JAD3</accession>